<dbReference type="GeneTree" id="ENSGT00950000182808"/>
<feature type="transmembrane region" description="Helical" evidence="7">
    <location>
        <begin position="59"/>
        <end position="84"/>
    </location>
</feature>
<evidence type="ECO:0000313" key="8">
    <source>
        <dbReference type="Ensembl" id="ENSEEEP00000034454.2"/>
    </source>
</evidence>
<evidence type="ECO:0000313" key="9">
    <source>
        <dbReference type="Proteomes" id="UP000314983"/>
    </source>
</evidence>
<accession>A0A4W4GAB9</accession>
<dbReference type="GO" id="GO:0008508">
    <property type="term" value="F:bile acid:sodium symporter activity"/>
    <property type="evidence" value="ECO:0007669"/>
    <property type="project" value="TreeGrafter"/>
</dbReference>
<sequence>MWSNCKSNVSNVSMLAGFTTNHNQHLTVVLMAAMSLVVFCIGCSAEVRKIWGHLRHPTGILVGLLCQFGIMPLTAYLLALGFSITSVQAIAVIILGSCPGGIFSNIITYWIDGDVELSITMTSISTLLATAGLPLSLYIYTQGWIAAGCIQIPYLQIGFTFITMIIPVSFGIVTKYKWPKAAKIILKIGSAIGGLVIMGLGVISVLLEKVRWNTSWPLLVIGGVFPILGGLAGFGIAVVLQQPLNRCRTIAMETGAQNMHICLGVLQLVFSLEQLAEVIMVTVMYSSVQLCGGLLLVLGRTAH</sequence>
<dbReference type="InterPro" id="IPR002657">
    <property type="entry name" value="BilAc:Na_symport/Acr3"/>
</dbReference>
<feature type="transmembrane region" description="Helical" evidence="7">
    <location>
        <begin position="278"/>
        <end position="298"/>
    </location>
</feature>
<proteinExistence type="inferred from homology"/>
<comment type="subcellular location">
    <subcellularLocation>
        <location evidence="1">Membrane</location>
        <topology evidence="1">Multi-pass membrane protein</topology>
    </subcellularLocation>
</comment>
<evidence type="ECO:0008006" key="10">
    <source>
        <dbReference type="Google" id="ProtNLM"/>
    </source>
</evidence>
<feature type="transmembrane region" description="Helical" evidence="7">
    <location>
        <begin position="118"/>
        <end position="140"/>
    </location>
</feature>
<feature type="transmembrane region" description="Helical" evidence="7">
    <location>
        <begin position="219"/>
        <end position="240"/>
    </location>
</feature>
<feature type="transmembrane region" description="Helical" evidence="7">
    <location>
        <begin position="26"/>
        <end position="47"/>
    </location>
</feature>
<evidence type="ECO:0000256" key="7">
    <source>
        <dbReference type="SAM" id="Phobius"/>
    </source>
</evidence>
<evidence type="ECO:0000256" key="2">
    <source>
        <dbReference type="ARBA" id="ARBA00006528"/>
    </source>
</evidence>
<dbReference type="GO" id="GO:0016020">
    <property type="term" value="C:membrane"/>
    <property type="evidence" value="ECO:0007669"/>
    <property type="project" value="UniProtKB-SubCell"/>
</dbReference>
<name>A0A4W4GAB9_ELEEL</name>
<keyword evidence="4" id="KW-0813">Transport</keyword>
<dbReference type="Gene3D" id="1.20.1530.20">
    <property type="match status" value="1"/>
</dbReference>
<evidence type="ECO:0000256" key="6">
    <source>
        <dbReference type="ARBA" id="ARBA00023136"/>
    </source>
</evidence>
<keyword evidence="3 7" id="KW-0812">Transmembrane</keyword>
<reference evidence="8" key="3">
    <citation type="submission" date="2020-05" db="EMBL/GenBank/DDBJ databases">
        <title>Electrophorus electricus (electric eel) genome, fEleEle1, primary haplotype.</title>
        <authorList>
            <person name="Myers G."/>
            <person name="Meyer A."/>
            <person name="Fedrigo O."/>
            <person name="Formenti G."/>
            <person name="Rhie A."/>
            <person name="Tracey A."/>
            <person name="Sims Y."/>
            <person name="Jarvis E.D."/>
        </authorList>
    </citation>
    <scope>NUCLEOTIDE SEQUENCE [LARGE SCALE GENOMIC DNA]</scope>
</reference>
<keyword evidence="9" id="KW-1185">Reference proteome</keyword>
<dbReference type="InterPro" id="IPR038770">
    <property type="entry name" value="Na+/solute_symporter_sf"/>
</dbReference>
<comment type="similarity">
    <text evidence="2">Belongs to the bile acid:sodium symporter (BASS) (TC 2.A.28) family.</text>
</comment>
<evidence type="ECO:0000256" key="1">
    <source>
        <dbReference type="ARBA" id="ARBA00004141"/>
    </source>
</evidence>
<reference evidence="9" key="2">
    <citation type="journal article" date="2017" name="Sci. Adv.">
        <title>A tail of two voltages: Proteomic comparison of the three electric organs of the electric eel.</title>
        <authorList>
            <person name="Traeger L.L."/>
            <person name="Sabat G."/>
            <person name="Barrett-Wilt G.A."/>
            <person name="Wells G.B."/>
            <person name="Sussman M.R."/>
        </authorList>
    </citation>
    <scope>NUCLEOTIDE SEQUENCE [LARGE SCALE GENOMIC DNA]</scope>
</reference>
<dbReference type="PANTHER" id="PTHR10361">
    <property type="entry name" value="SODIUM-BILE ACID COTRANSPORTER"/>
    <property type="match status" value="1"/>
</dbReference>
<reference evidence="9" key="1">
    <citation type="journal article" date="2014" name="Science">
        <title>Nonhuman genetics. Genomic basis for the convergent evolution of electric organs.</title>
        <authorList>
            <person name="Gallant J.R."/>
            <person name="Traeger L.L."/>
            <person name="Volkening J.D."/>
            <person name="Moffett H."/>
            <person name="Chen P.H."/>
            <person name="Novina C.D."/>
            <person name="Phillips G.N.Jr."/>
            <person name="Anand R."/>
            <person name="Wells G.B."/>
            <person name="Pinch M."/>
            <person name="Guth R."/>
            <person name="Unguez G.A."/>
            <person name="Albert J.S."/>
            <person name="Zakon H.H."/>
            <person name="Samanta M.P."/>
            <person name="Sussman M.R."/>
        </authorList>
    </citation>
    <scope>NUCLEOTIDE SEQUENCE [LARGE SCALE GENOMIC DNA]</scope>
</reference>
<dbReference type="PANTHER" id="PTHR10361:SF55">
    <property type="entry name" value="SODIUM-DEPENDENT ORGANIC ANION TRANSPORTER"/>
    <property type="match status" value="1"/>
</dbReference>
<dbReference type="STRING" id="8005.ENSEEEP00000034454"/>
<keyword evidence="5 7" id="KW-1133">Transmembrane helix</keyword>
<keyword evidence="6 7" id="KW-0472">Membrane</keyword>
<protein>
    <recommendedName>
        <fullName evidence="10">Solute carrier family 10 member 6</fullName>
    </recommendedName>
</protein>
<dbReference type="InterPro" id="IPR004710">
    <property type="entry name" value="Bilac:Na_transpt"/>
</dbReference>
<feature type="transmembrane region" description="Helical" evidence="7">
    <location>
        <begin position="152"/>
        <end position="173"/>
    </location>
</feature>
<dbReference type="Proteomes" id="UP000314983">
    <property type="component" value="Chromosome 6"/>
</dbReference>
<gene>
    <name evidence="8" type="primary">SLC10A2</name>
</gene>
<evidence type="ECO:0000256" key="4">
    <source>
        <dbReference type="ARBA" id="ARBA00022847"/>
    </source>
</evidence>
<feature type="transmembrane region" description="Helical" evidence="7">
    <location>
        <begin position="185"/>
        <end position="207"/>
    </location>
</feature>
<feature type="transmembrane region" description="Helical" evidence="7">
    <location>
        <begin position="90"/>
        <end position="111"/>
    </location>
</feature>
<dbReference type="Pfam" id="PF01758">
    <property type="entry name" value="SBF"/>
    <property type="match status" value="1"/>
</dbReference>
<evidence type="ECO:0000256" key="5">
    <source>
        <dbReference type="ARBA" id="ARBA00022989"/>
    </source>
</evidence>
<organism evidence="8 9">
    <name type="scientific">Electrophorus electricus</name>
    <name type="common">Electric eel</name>
    <name type="synonym">Gymnotus electricus</name>
    <dbReference type="NCBI Taxonomy" id="8005"/>
    <lineage>
        <taxon>Eukaryota</taxon>
        <taxon>Metazoa</taxon>
        <taxon>Chordata</taxon>
        <taxon>Craniata</taxon>
        <taxon>Vertebrata</taxon>
        <taxon>Euteleostomi</taxon>
        <taxon>Actinopterygii</taxon>
        <taxon>Neopterygii</taxon>
        <taxon>Teleostei</taxon>
        <taxon>Ostariophysi</taxon>
        <taxon>Gymnotiformes</taxon>
        <taxon>Gymnotoidei</taxon>
        <taxon>Gymnotidae</taxon>
        <taxon>Electrophorus</taxon>
    </lineage>
</organism>
<dbReference type="Ensembl" id="ENSEEET00000034857.2">
    <property type="protein sequence ID" value="ENSEEEP00000034454.2"/>
    <property type="gene ID" value="ENSEEEG00000016400.2"/>
</dbReference>
<keyword evidence="4" id="KW-0769">Symport</keyword>
<dbReference type="OMA" id="CLYLYTW"/>
<reference evidence="8" key="5">
    <citation type="submission" date="2025-09" db="UniProtKB">
        <authorList>
            <consortium name="Ensembl"/>
        </authorList>
    </citation>
    <scope>IDENTIFICATION</scope>
</reference>
<reference evidence="8" key="4">
    <citation type="submission" date="2025-08" db="UniProtKB">
        <authorList>
            <consortium name="Ensembl"/>
        </authorList>
    </citation>
    <scope>IDENTIFICATION</scope>
</reference>
<evidence type="ECO:0000256" key="3">
    <source>
        <dbReference type="ARBA" id="ARBA00022692"/>
    </source>
</evidence>
<dbReference type="AlphaFoldDB" id="A0A4W4GAB9"/>